<organism evidence="1 2">
    <name type="scientific">Gordonia phage BaxterFox</name>
    <dbReference type="NCBI Taxonomy" id="1821549"/>
    <lineage>
        <taxon>Viruses</taxon>
        <taxon>Duplodnaviria</taxon>
        <taxon>Heunggongvirae</taxon>
        <taxon>Uroviricota</taxon>
        <taxon>Caudoviricetes</taxon>
        <taxon>Nymbaxtervirinae</taxon>
        <taxon>Baxterfoxvirus</taxon>
        <taxon>Baxterfoxvirus baxterfox</taxon>
        <taxon>Baxtervirus baxterfox</taxon>
    </lineage>
</organism>
<reference evidence="2" key="1">
    <citation type="submission" date="2016-03" db="EMBL/GenBank/DDBJ databases">
        <authorList>
            <person name="Ploux O."/>
        </authorList>
    </citation>
    <scope>NUCLEOTIDE SEQUENCE [LARGE SCALE GENOMIC DNA]</scope>
</reference>
<dbReference type="OrthoDB" id="27717at10239"/>
<protein>
    <submittedName>
        <fullName evidence="1">Uncharacterized protein</fullName>
    </submittedName>
</protein>
<sequence>MTAPAIHPDAIDAALPDFDAEVACQWSLCNHPECQCDVPAVWRVTMHGARSAEDLRAHRCCTFTRPMCDPHVETIRNHVTDLLANFGRLDLCWCGRTVTQVSDLLLEVSAL</sequence>
<accession>A0A142KCN5</accession>
<dbReference type="Proteomes" id="UP000203465">
    <property type="component" value="Segment"/>
</dbReference>
<dbReference type="EMBL" id="KU963263">
    <property type="protein sequence ID" value="AMS03868.1"/>
    <property type="molecule type" value="Genomic_DNA"/>
</dbReference>
<dbReference type="KEGG" id="vg:29123693"/>
<proteinExistence type="predicted"/>
<dbReference type="GeneID" id="29123693"/>
<dbReference type="RefSeq" id="YP_009300842.1">
    <property type="nucleotide sequence ID" value="NC_031226.1"/>
</dbReference>
<keyword evidence="2" id="KW-1185">Reference proteome</keyword>
<name>A0A142KCN5_9CAUD</name>
<gene>
    <name evidence="1" type="primary">58</name>
    <name evidence="1" type="ORF">SEA_BAXTERFOX_58</name>
</gene>
<evidence type="ECO:0000313" key="1">
    <source>
        <dbReference type="EMBL" id="AMS03868.1"/>
    </source>
</evidence>
<evidence type="ECO:0000313" key="2">
    <source>
        <dbReference type="Proteomes" id="UP000203465"/>
    </source>
</evidence>